<dbReference type="EMBL" id="ADZX01000863">
    <property type="protein sequence ID" value="EFK95161.1"/>
    <property type="molecule type" value="Genomic_DNA"/>
</dbReference>
<reference evidence="1" key="1">
    <citation type="submission" date="2010-07" db="EMBL/GenBank/DDBJ databases">
        <authorList>
            <consortium name="CONSOLIDER consortium CSD2007-00005"/>
            <person name="Guazzaroni M.-E."/>
            <person name="Richter M."/>
            <person name="Garcia-Salamanca A."/>
            <person name="Yarza P."/>
            <person name="Ferrer M."/>
        </authorList>
    </citation>
    <scope>NUCLEOTIDE SEQUENCE</scope>
</reference>
<comment type="caution">
    <text evidence="1">The sequence shown here is derived from an EMBL/GenBank/DDBJ whole genome shotgun (WGS) entry which is preliminary data.</text>
</comment>
<dbReference type="Gene3D" id="3.30.70.1290">
    <property type="entry name" value="Transposase IS200-like"/>
    <property type="match status" value="1"/>
</dbReference>
<dbReference type="GO" id="GO:0003677">
    <property type="term" value="F:DNA binding"/>
    <property type="evidence" value="ECO:0007669"/>
    <property type="project" value="InterPro"/>
</dbReference>
<reference evidence="1" key="2">
    <citation type="journal article" date="2011" name="Microb. Ecol.">
        <title>Taxonomic and Functional Metagenomic Profiling of the Microbial Community in the Anoxic Sediment of a Sub-saline Shallow Lake (Laguna de Carrizo, Central Spain).</title>
        <authorList>
            <person name="Ferrer M."/>
            <person name="Guazzaroni M.E."/>
            <person name="Richter M."/>
            <person name="Garcia-Salamanca A."/>
            <person name="Yarza P."/>
            <person name="Suarez-Suarez A."/>
            <person name="Solano J."/>
            <person name="Alcaide M."/>
            <person name="van Dillewijn P."/>
            <person name="Molina-Henares M.A."/>
            <person name="Lopez-Cortes N."/>
            <person name="Al-Ramahi Y."/>
            <person name="Guerrero C."/>
            <person name="Acosta A."/>
            <person name="de Eugenio L.I."/>
            <person name="Martinez V."/>
            <person name="Marques S."/>
            <person name="Rojo F."/>
            <person name="Santero E."/>
            <person name="Genilloud O."/>
            <person name="Perez-Perez J."/>
            <person name="Rossello-Mora R."/>
            <person name="Ramos J.L."/>
        </authorList>
    </citation>
    <scope>NUCLEOTIDE SEQUENCE</scope>
</reference>
<dbReference type="AlphaFoldDB" id="D9PMQ3"/>
<accession>D9PMQ3</accession>
<gene>
    <name evidence="1" type="ORF">LDC_2831</name>
</gene>
<dbReference type="GO" id="GO:0006313">
    <property type="term" value="P:DNA transposition"/>
    <property type="evidence" value="ECO:0007669"/>
    <property type="project" value="InterPro"/>
</dbReference>
<evidence type="ECO:0000313" key="1">
    <source>
        <dbReference type="EMBL" id="EFK95161.1"/>
    </source>
</evidence>
<dbReference type="InterPro" id="IPR036515">
    <property type="entry name" value="Transposase_17_sf"/>
</dbReference>
<protein>
    <submittedName>
        <fullName evidence="1">Predicted transposase</fullName>
    </submittedName>
</protein>
<organism evidence="1">
    <name type="scientific">sediment metagenome</name>
    <dbReference type="NCBI Taxonomy" id="749907"/>
    <lineage>
        <taxon>unclassified sequences</taxon>
        <taxon>metagenomes</taxon>
        <taxon>ecological metagenomes</taxon>
    </lineage>
</organism>
<sequence length="121" mass="13203">MRYIELNPVRAGMVPHPAEYRWSSYRANAQGEPDPVLSPHSLYVALAADDSSRQIAYRELFRHQLDPGVVDSIRQATNGNFALGDARFAADIAAAVGRRAVPGKSGRPRKAAAAAVRDLFE</sequence>
<proteinExistence type="predicted"/>
<dbReference type="GO" id="GO:0004803">
    <property type="term" value="F:transposase activity"/>
    <property type="evidence" value="ECO:0007669"/>
    <property type="project" value="InterPro"/>
</dbReference>
<name>D9PMQ3_9ZZZZ</name>